<dbReference type="Pfam" id="PF00692">
    <property type="entry name" value="dUTPase"/>
    <property type="match status" value="2"/>
</dbReference>
<proteinExistence type="inferred from homology"/>
<reference evidence="6 7" key="1">
    <citation type="submission" date="2019-04" db="EMBL/GenBank/DDBJ databases">
        <title>Genome of Staphylococcus phage SP197.</title>
        <authorList>
            <person name="Azam A.H."/>
            <person name="Arai H."/>
            <person name="Miyanaga K."/>
            <person name="Tanji Y."/>
        </authorList>
    </citation>
    <scope>NUCLEOTIDE SEQUENCE [LARGE SCALE GENOMIC DNA]</scope>
    <source>
        <strain evidence="6 7">SP197</strain>
    </source>
</reference>
<dbReference type="InterPro" id="IPR029054">
    <property type="entry name" value="dUTPase-like"/>
</dbReference>
<protein>
    <recommendedName>
        <fullName evidence="2">dUTP diphosphatase</fullName>
        <ecNumber evidence="2">3.6.1.23</ecNumber>
    </recommendedName>
</protein>
<organism evidence="6 7">
    <name type="scientific">Staphylococcus phage SP197</name>
    <dbReference type="NCBI Taxonomy" id="2495554"/>
    <lineage>
        <taxon>Viruses</taxon>
        <taxon>Duplodnaviria</taxon>
        <taxon>Heunggongvirae</taxon>
        <taxon>Uroviricota</taxon>
        <taxon>Caudoviricetes</taxon>
        <taxon>Coventryvirus</taxon>
        <taxon>Coventryvirus SP197</taxon>
    </lineage>
</organism>
<dbReference type="InterPro" id="IPR036157">
    <property type="entry name" value="dUTPase-like_sf"/>
</dbReference>
<evidence type="ECO:0000313" key="7">
    <source>
        <dbReference type="Proteomes" id="UP000295704"/>
    </source>
</evidence>
<dbReference type="CDD" id="cd07557">
    <property type="entry name" value="trimeric_dUTPase"/>
    <property type="match status" value="1"/>
</dbReference>
<dbReference type="GO" id="GO:0000287">
    <property type="term" value="F:magnesium ion binding"/>
    <property type="evidence" value="ECO:0007669"/>
    <property type="project" value="InterPro"/>
</dbReference>
<sequence length="178" mass="19703">MTNTLQIKLLSENATMPKREHDTDAGFDIYAAETVVLEPQEKALIATDIAVNIPKGYVGLLTSRSGVSSKTHLVIETGKIDAGFTGNMKINIKNDYVYEDPYEDLFDHADRLYDGVHGVDGRLIDSDLYKDFPVYKINKGDRLAQLVIVPIITPELEQVEEFTSESARGEKGFGSSGF</sequence>
<evidence type="ECO:0000256" key="3">
    <source>
        <dbReference type="ARBA" id="ARBA00022801"/>
    </source>
</evidence>
<gene>
    <name evidence="6" type="ORF">SP197g_17</name>
</gene>
<dbReference type="InterPro" id="IPR008181">
    <property type="entry name" value="dUTPase"/>
</dbReference>
<dbReference type="EC" id="3.6.1.23" evidence="2"/>
<keyword evidence="3 6" id="KW-0378">Hydrolase</keyword>
<dbReference type="PANTHER" id="PTHR11241:SF0">
    <property type="entry name" value="DEOXYURIDINE 5'-TRIPHOSPHATE NUCLEOTIDOHYDROLASE"/>
    <property type="match status" value="1"/>
</dbReference>
<name>A0A494WIW6_9CAUD</name>
<keyword evidence="4" id="KW-0546">Nucleotide metabolism</keyword>
<evidence type="ECO:0000256" key="1">
    <source>
        <dbReference type="ARBA" id="ARBA00006581"/>
    </source>
</evidence>
<dbReference type="GO" id="GO:0046081">
    <property type="term" value="P:dUTP catabolic process"/>
    <property type="evidence" value="ECO:0007669"/>
    <property type="project" value="InterPro"/>
</dbReference>
<accession>A0A494WIW6</accession>
<keyword evidence="7" id="KW-1185">Reference proteome</keyword>
<evidence type="ECO:0000256" key="2">
    <source>
        <dbReference type="ARBA" id="ARBA00012379"/>
    </source>
</evidence>
<dbReference type="SUPFAM" id="SSF51283">
    <property type="entry name" value="dUTPase-like"/>
    <property type="match status" value="1"/>
</dbReference>
<dbReference type="Gene3D" id="2.70.40.10">
    <property type="match status" value="1"/>
</dbReference>
<evidence type="ECO:0000313" key="6">
    <source>
        <dbReference type="EMBL" id="BBJ34024.1"/>
    </source>
</evidence>
<dbReference type="GO" id="GO:0004170">
    <property type="term" value="F:dUTP diphosphatase activity"/>
    <property type="evidence" value="ECO:0007669"/>
    <property type="project" value="UniProtKB-EC"/>
</dbReference>
<evidence type="ECO:0000256" key="4">
    <source>
        <dbReference type="ARBA" id="ARBA00023080"/>
    </source>
</evidence>
<dbReference type="Proteomes" id="UP000295704">
    <property type="component" value="Segment"/>
</dbReference>
<dbReference type="InterPro" id="IPR033704">
    <property type="entry name" value="dUTPase_trimeric"/>
</dbReference>
<dbReference type="EMBL" id="AP019561">
    <property type="protein sequence ID" value="BBJ34024.1"/>
    <property type="molecule type" value="Genomic_DNA"/>
</dbReference>
<feature type="domain" description="dUTPase-like" evidence="5">
    <location>
        <begin position="13"/>
        <end position="94"/>
    </location>
</feature>
<evidence type="ECO:0000259" key="5">
    <source>
        <dbReference type="Pfam" id="PF00692"/>
    </source>
</evidence>
<dbReference type="GO" id="GO:0006226">
    <property type="term" value="P:dUMP biosynthetic process"/>
    <property type="evidence" value="ECO:0007669"/>
    <property type="project" value="InterPro"/>
</dbReference>
<dbReference type="PANTHER" id="PTHR11241">
    <property type="entry name" value="DEOXYURIDINE 5'-TRIPHOSPHATE NUCLEOTIDOHYDROLASE"/>
    <property type="match status" value="1"/>
</dbReference>
<feature type="domain" description="dUTPase-like" evidence="5">
    <location>
        <begin position="136"/>
        <end position="177"/>
    </location>
</feature>
<comment type="similarity">
    <text evidence="1">Belongs to the dUTPase family.</text>
</comment>